<evidence type="ECO:0000256" key="1">
    <source>
        <dbReference type="SAM" id="MobiDB-lite"/>
    </source>
</evidence>
<name>A0AA87ZGT4_FICCA</name>
<accession>A0AA87ZGT4</accession>
<proteinExistence type="predicted"/>
<protein>
    <submittedName>
        <fullName evidence="2">Uncharacterized protein</fullName>
    </submittedName>
</protein>
<evidence type="ECO:0000313" key="3">
    <source>
        <dbReference type="Proteomes" id="UP001187192"/>
    </source>
</evidence>
<comment type="caution">
    <text evidence="2">The sequence shown here is derived from an EMBL/GenBank/DDBJ whole genome shotgun (WGS) entry which is preliminary data.</text>
</comment>
<dbReference type="AlphaFoldDB" id="A0AA87ZGT4"/>
<evidence type="ECO:0000313" key="2">
    <source>
        <dbReference type="EMBL" id="GMN24426.1"/>
    </source>
</evidence>
<feature type="compositionally biased region" description="Basic and acidic residues" evidence="1">
    <location>
        <begin position="78"/>
        <end position="90"/>
    </location>
</feature>
<gene>
    <name evidence="2" type="ORF">TIFTF001_043777</name>
</gene>
<feature type="region of interest" description="Disordered" evidence="1">
    <location>
        <begin position="41"/>
        <end position="90"/>
    </location>
</feature>
<feature type="compositionally biased region" description="Low complexity" evidence="1">
    <location>
        <begin position="57"/>
        <end position="73"/>
    </location>
</feature>
<dbReference type="Proteomes" id="UP001187192">
    <property type="component" value="Unassembled WGS sequence"/>
</dbReference>
<dbReference type="EMBL" id="BTGU01002966">
    <property type="protein sequence ID" value="GMN24426.1"/>
    <property type="molecule type" value="Genomic_DNA"/>
</dbReference>
<reference evidence="2" key="1">
    <citation type="submission" date="2023-07" db="EMBL/GenBank/DDBJ databases">
        <title>draft genome sequence of fig (Ficus carica).</title>
        <authorList>
            <person name="Takahashi T."/>
            <person name="Nishimura K."/>
        </authorList>
    </citation>
    <scope>NUCLEOTIDE SEQUENCE</scope>
</reference>
<keyword evidence="3" id="KW-1185">Reference proteome</keyword>
<organism evidence="2 3">
    <name type="scientific">Ficus carica</name>
    <name type="common">Common fig</name>
    <dbReference type="NCBI Taxonomy" id="3494"/>
    <lineage>
        <taxon>Eukaryota</taxon>
        <taxon>Viridiplantae</taxon>
        <taxon>Streptophyta</taxon>
        <taxon>Embryophyta</taxon>
        <taxon>Tracheophyta</taxon>
        <taxon>Spermatophyta</taxon>
        <taxon>Magnoliopsida</taxon>
        <taxon>eudicotyledons</taxon>
        <taxon>Gunneridae</taxon>
        <taxon>Pentapetalae</taxon>
        <taxon>rosids</taxon>
        <taxon>fabids</taxon>
        <taxon>Rosales</taxon>
        <taxon>Moraceae</taxon>
        <taxon>Ficeae</taxon>
        <taxon>Ficus</taxon>
    </lineage>
</organism>
<sequence length="90" mass="10209">MVRPRAAVARRPQEANLAEMVVNLQRRLEDQEREMQNLREQLAQQNQEVPPPPAVPAQPAAPAVPAAQAGQPVIRQEPLYERLRQETTRI</sequence>